<reference evidence="4 5" key="1">
    <citation type="submission" date="2024-06" db="EMBL/GenBank/DDBJ databases">
        <title>The Natural Products Discovery Center: Release of the First 8490 Sequenced Strains for Exploring Actinobacteria Biosynthetic Diversity.</title>
        <authorList>
            <person name="Kalkreuter E."/>
            <person name="Kautsar S.A."/>
            <person name="Yang D."/>
            <person name="Bader C.D."/>
            <person name="Teijaro C.N."/>
            <person name="Fluegel L."/>
            <person name="Davis C.M."/>
            <person name="Simpson J.R."/>
            <person name="Lauterbach L."/>
            <person name="Steele A.D."/>
            <person name="Gui C."/>
            <person name="Meng S."/>
            <person name="Li G."/>
            <person name="Viehrig K."/>
            <person name="Ye F."/>
            <person name="Su P."/>
            <person name="Kiefer A.F."/>
            <person name="Nichols A."/>
            <person name="Cepeda A.J."/>
            <person name="Yan W."/>
            <person name="Fan B."/>
            <person name="Jiang Y."/>
            <person name="Adhikari A."/>
            <person name="Zheng C.-J."/>
            <person name="Schuster L."/>
            <person name="Cowan T.M."/>
            <person name="Smanski M.J."/>
            <person name="Chevrette M.G."/>
            <person name="De Carvalho L.P.S."/>
            <person name="Shen B."/>
        </authorList>
    </citation>
    <scope>NUCLEOTIDE SEQUENCE [LARGE SCALE GENOMIC DNA]</scope>
    <source>
        <strain evidence="4 5">NPDC048946</strain>
    </source>
</reference>
<dbReference type="Proteomes" id="UP001551482">
    <property type="component" value="Unassembled WGS sequence"/>
</dbReference>
<gene>
    <name evidence="4" type="ORF">AB0C36_13920</name>
</gene>
<dbReference type="PROSITE" id="PS51462">
    <property type="entry name" value="NUDIX"/>
    <property type="match status" value="1"/>
</dbReference>
<evidence type="ECO:0000313" key="4">
    <source>
        <dbReference type="EMBL" id="MEU8134599.1"/>
    </source>
</evidence>
<dbReference type="RefSeq" id="WP_358353390.1">
    <property type="nucleotide sequence ID" value="NZ_JBEZFP010000029.1"/>
</dbReference>
<keyword evidence="2" id="KW-0378">Hydrolase</keyword>
<dbReference type="Pfam" id="PF00293">
    <property type="entry name" value="NUDIX"/>
    <property type="match status" value="1"/>
</dbReference>
<comment type="cofactor">
    <cofactor evidence="1">
        <name>Mg(2+)</name>
        <dbReference type="ChEBI" id="CHEBI:18420"/>
    </cofactor>
</comment>
<dbReference type="SUPFAM" id="SSF55811">
    <property type="entry name" value="Nudix"/>
    <property type="match status" value="1"/>
</dbReference>
<accession>A0ABV3DI49</accession>
<dbReference type="PANTHER" id="PTHR43046:SF16">
    <property type="entry name" value="ADP-RIBOSE PYROPHOSPHATASE YJHB-RELATED"/>
    <property type="match status" value="1"/>
</dbReference>
<evidence type="ECO:0000313" key="5">
    <source>
        <dbReference type="Proteomes" id="UP001551482"/>
    </source>
</evidence>
<evidence type="ECO:0000259" key="3">
    <source>
        <dbReference type="PROSITE" id="PS51462"/>
    </source>
</evidence>
<dbReference type="InterPro" id="IPR015797">
    <property type="entry name" value="NUDIX_hydrolase-like_dom_sf"/>
</dbReference>
<comment type="caution">
    <text evidence="4">The sequence shown here is derived from an EMBL/GenBank/DDBJ whole genome shotgun (WGS) entry which is preliminary data.</text>
</comment>
<evidence type="ECO:0000256" key="1">
    <source>
        <dbReference type="ARBA" id="ARBA00001946"/>
    </source>
</evidence>
<protein>
    <submittedName>
        <fullName evidence="4">NUDIX domain-containing protein</fullName>
    </submittedName>
</protein>
<organism evidence="4 5">
    <name type="scientific">Streptodolium elevatio</name>
    <dbReference type="NCBI Taxonomy" id="3157996"/>
    <lineage>
        <taxon>Bacteria</taxon>
        <taxon>Bacillati</taxon>
        <taxon>Actinomycetota</taxon>
        <taxon>Actinomycetes</taxon>
        <taxon>Kitasatosporales</taxon>
        <taxon>Streptomycetaceae</taxon>
        <taxon>Streptodolium</taxon>
    </lineage>
</organism>
<feature type="domain" description="Nudix hydrolase" evidence="3">
    <location>
        <begin position="89"/>
        <end position="216"/>
    </location>
</feature>
<dbReference type="EMBL" id="JBEZFP010000029">
    <property type="protein sequence ID" value="MEU8134599.1"/>
    <property type="molecule type" value="Genomic_DNA"/>
</dbReference>
<sequence>MEVVDEWTGGLAGALQAALRMSNDAFAAHLGVAIRTVATWHEKPGLVPRTEAQQILDAALERASPTARTRFFRAIEGPTGAAPALPTEAQALTIAIAVVLKEHQVLIVCRRGNDAGGITWQFPAGVVKPGGDSASVAVRETLAETGVHCAVTQSLGQRLHPVTRVLAVYHLCEYLAGDVENRDMVENVDVMWVPRDQVTKFLPRDRIYPPVLEALEGQDDPDQR</sequence>
<evidence type="ECO:0000256" key="2">
    <source>
        <dbReference type="ARBA" id="ARBA00022801"/>
    </source>
</evidence>
<name>A0ABV3DI49_9ACTN</name>
<dbReference type="InterPro" id="IPR000086">
    <property type="entry name" value="NUDIX_hydrolase_dom"/>
</dbReference>
<dbReference type="PANTHER" id="PTHR43046">
    <property type="entry name" value="GDP-MANNOSE MANNOSYL HYDROLASE"/>
    <property type="match status" value="1"/>
</dbReference>
<proteinExistence type="predicted"/>
<dbReference type="Gene3D" id="3.90.79.10">
    <property type="entry name" value="Nucleoside Triphosphate Pyrophosphohydrolase"/>
    <property type="match status" value="1"/>
</dbReference>
<dbReference type="CDD" id="cd02883">
    <property type="entry name" value="NUDIX_Hydrolase"/>
    <property type="match status" value="1"/>
</dbReference>
<keyword evidence="5" id="KW-1185">Reference proteome</keyword>